<evidence type="ECO:0000313" key="2">
    <source>
        <dbReference type="Proteomes" id="UP000008555"/>
    </source>
</evidence>
<dbReference type="Proteomes" id="UP000008555">
    <property type="component" value="Chromosome"/>
</dbReference>
<dbReference type="RefSeq" id="WP_010958498.1">
    <property type="nucleotide sequence ID" value="NC_009727.1"/>
</dbReference>
<reference evidence="1 2" key="1">
    <citation type="journal article" date="2009" name="Infect. Immun.">
        <title>Comparative genomics reveal extensive transposon-mediated genomic plasticity and diversity among potential effector proteins within the genus Coxiella.</title>
        <authorList>
            <person name="Beare P.A."/>
            <person name="Unsworth N."/>
            <person name="Andoh M."/>
            <person name="Voth D.E."/>
            <person name="Omsland A."/>
            <person name="Gilk S.D."/>
            <person name="Williams K.P."/>
            <person name="Sobral B.W."/>
            <person name="Kupko J.J.III."/>
            <person name="Porcella S.F."/>
            <person name="Samuel J.E."/>
            <person name="Heinzen R.A."/>
        </authorList>
    </citation>
    <scope>NUCLEOTIDE SEQUENCE [LARGE SCALE GENOMIC DNA]</scope>
    <source>
        <strain evidence="1 2">Dugway 5J108-111</strain>
    </source>
</reference>
<gene>
    <name evidence="1" type="ORF">CBUD_0095a</name>
</gene>
<dbReference type="HOGENOM" id="CLU_3396031_0_0_6"/>
<dbReference type="AlphaFoldDB" id="B5XHM5"/>
<organism evidence="1 2">
    <name type="scientific">Coxiella burnetii (strain Dugway 5J108-111)</name>
    <dbReference type="NCBI Taxonomy" id="434922"/>
    <lineage>
        <taxon>Bacteria</taxon>
        <taxon>Pseudomonadati</taxon>
        <taxon>Pseudomonadota</taxon>
        <taxon>Gammaproteobacteria</taxon>
        <taxon>Legionellales</taxon>
        <taxon>Coxiellaceae</taxon>
        <taxon>Coxiella</taxon>
    </lineage>
</organism>
<protein>
    <submittedName>
        <fullName evidence="1">Uncharacterized protein</fullName>
    </submittedName>
</protein>
<dbReference type="KEGG" id="cbd:CBUD_0095a"/>
<evidence type="ECO:0000313" key="1">
    <source>
        <dbReference type="EMBL" id="ACI23055.1"/>
    </source>
</evidence>
<accession>B5XHM5</accession>
<dbReference type="EMBL" id="CP000733">
    <property type="protein sequence ID" value="ACI23055.1"/>
    <property type="molecule type" value="Genomic_DNA"/>
</dbReference>
<name>B5XHM5_COXBN</name>
<proteinExistence type="predicted"/>
<sequence>MSLWIGLRLNFAFTVNYNNFSFLEISLSIKT</sequence>